<dbReference type="InParanoid" id="A0A6I8NGG6"/>
<dbReference type="PANTHER" id="PTHR34094">
    <property type="match status" value="1"/>
</dbReference>
<proteinExistence type="predicted"/>
<evidence type="ECO:0000259" key="1">
    <source>
        <dbReference type="Pfam" id="PF13349"/>
    </source>
</evidence>
<reference evidence="2" key="2">
    <citation type="submission" date="2025-09" db="UniProtKB">
        <authorList>
            <consortium name="Ensembl"/>
        </authorList>
    </citation>
    <scope>IDENTIFICATION</scope>
    <source>
        <strain evidence="2">Glennie</strain>
    </source>
</reference>
<keyword evidence="3" id="KW-1185">Reference proteome</keyword>
<dbReference type="PANTHER" id="PTHR34094:SF1">
    <property type="entry name" value="PROTEIN FAM185A"/>
    <property type="match status" value="1"/>
</dbReference>
<evidence type="ECO:0000313" key="3">
    <source>
        <dbReference type="Proteomes" id="UP000002279"/>
    </source>
</evidence>
<organism evidence="2 3">
    <name type="scientific">Ornithorhynchus anatinus</name>
    <name type="common">Duckbill platypus</name>
    <dbReference type="NCBI Taxonomy" id="9258"/>
    <lineage>
        <taxon>Eukaryota</taxon>
        <taxon>Metazoa</taxon>
        <taxon>Chordata</taxon>
        <taxon>Craniata</taxon>
        <taxon>Vertebrata</taxon>
        <taxon>Euteleostomi</taxon>
        <taxon>Mammalia</taxon>
        <taxon>Monotremata</taxon>
        <taxon>Ornithorhynchidae</taxon>
        <taxon>Ornithorhynchus</taxon>
    </lineage>
</organism>
<sequence>MLNQIIAICLYINIFQSQRIHVRTKGGNVTCLGTIHGNTEIFAAEKSLVSVDKMQGSSVNISTEDGLLKLRYLYTDSSLLSSVSGNITLGSIHGDITLQSKTGNITVDSSSGCLRASTYQGAIDVYVSQVGKVDLKSQKGSIILKVPSSLQAGICLSGSKVDLKPEIQLQEMSQVFRDDGVVITDKDGRHSPQYVTNCCDKYSC</sequence>
<dbReference type="InterPro" id="IPR025164">
    <property type="entry name" value="Toastrack_DUF4097"/>
</dbReference>
<dbReference type="GeneTree" id="ENSGT00390000016680"/>
<name>A0A6I8NGG6_ORNAN</name>
<reference evidence="2" key="1">
    <citation type="submission" date="2025-08" db="UniProtKB">
        <authorList>
            <consortium name="Ensembl"/>
        </authorList>
    </citation>
    <scope>IDENTIFICATION</scope>
    <source>
        <strain evidence="2">Glennie</strain>
    </source>
</reference>
<dbReference type="Pfam" id="PF13349">
    <property type="entry name" value="DUF4097"/>
    <property type="match status" value="1"/>
</dbReference>
<protein>
    <recommendedName>
        <fullName evidence="1">DUF4097 domain-containing protein</fullName>
    </recommendedName>
</protein>
<feature type="domain" description="DUF4097" evidence="1">
    <location>
        <begin position="17"/>
        <end position="146"/>
    </location>
</feature>
<dbReference type="Bgee" id="ENSOANG00000041487">
    <property type="expression patterns" value="Expressed in endometrium and 2 other cell types or tissues"/>
</dbReference>
<dbReference type="Ensembl" id="ENSOANT00000070760.1">
    <property type="protein sequence ID" value="ENSOANP00000039801.1"/>
    <property type="gene ID" value="ENSOANG00000041487.1"/>
</dbReference>
<evidence type="ECO:0000313" key="2">
    <source>
        <dbReference type="Ensembl" id="ENSOANP00000039801.1"/>
    </source>
</evidence>
<accession>A0A6I8NGG6</accession>
<dbReference type="OMA" id="FFEYRTH"/>
<dbReference type="AlphaFoldDB" id="A0A6I8NGG6"/>
<dbReference type="Proteomes" id="UP000002279">
    <property type="component" value="Unplaced"/>
</dbReference>